<evidence type="ECO:0000313" key="2">
    <source>
        <dbReference type="Proteomes" id="UP000241964"/>
    </source>
</evidence>
<sequence length="888" mass="100085">MSHFMPPEIAASGGRSCARSGGHPVSPLNHLMKLPFFLLTFLFVIYAGNPAKAQSYGLRFASYEVLQDHRTMLDLTPTKQVCLSENLELTFDLSFVPKQKTYFGYIFRLIGDDKQNIDLIYDNGIAAANGRFRVITGDRLSGIAFNIPDPALFGGWNQFALKLDVKTRKLSITAGGKTYTHAMDAASGGCYQVLFGANQHKSFQTTDVPPMNLANIRLMQDGKSTGLWPLDEHSGETVHNANGKMAGVTKNPVWIEKLHESWQLRRRMVTSGFACSALDQKRELLYLIGEDSLHTYSVASQVMVSYPYQSGRLHLAKGNQAFVDTISGNLYTYNADQQRIARFDFTSRKWDNNFIFPIPESSTEYWHSNKFFSAADSSLYLFGGYGHLTYKNKVHRYHLPTRRWTTLPTGDTATAAGIYTPRYLAAGGAGPRGMYILGGYGSLTGQQILNPRNWNDLLLFDPRTQTWKKVYDTGTDLSQLNFANSLVFPDKYFYALSFPKNRYNSELQLVRGSLDKPEFTPMAPPIPYSFHDTHSFADLFFCPDSKQLVAFTMTRSEDDKQTVMHVYTLLTPVREARAEVITAENEPLPVWPLLVAGAGLLAGGAWLYFRRRSPSPTTSETENNPGDNVLPAPVQLRRNAEPVTSQERNSISLFGDLQLVDDNGKDITQALTPLIKELFLVILLYSIRWKRGINSDKLRELLWADKSAESARNNRSVNLTKLKAILAKMPHCQIVMNAGHWKLEFDENEVHVDYLDFMNITSSKNIDRPMIDALTGITGKGSFLSNLEFEWLDPFKSEISNMVVNTFLNYTASIPVSDDPELMIRLANNISYFDPANEEAMVLKCKSFALLGKHSLAKSTFESFTREYNNIYGEDFRRELTDILKSEV</sequence>
<dbReference type="PANTHER" id="PTHR35807">
    <property type="entry name" value="TRANSCRIPTIONAL REGULATOR REDD-RELATED"/>
    <property type="match status" value="1"/>
</dbReference>
<dbReference type="InterPro" id="IPR006652">
    <property type="entry name" value="Kelch_1"/>
</dbReference>
<dbReference type="Gene3D" id="2.120.10.80">
    <property type="entry name" value="Kelch-type beta propeller"/>
    <property type="match status" value="1"/>
</dbReference>
<name>A0A2P8FMH5_9BACT</name>
<dbReference type="InterPro" id="IPR011043">
    <property type="entry name" value="Gal_Oxase/kelch_b-propeller"/>
</dbReference>
<keyword evidence="2" id="KW-1185">Reference proteome</keyword>
<dbReference type="InterPro" id="IPR051677">
    <property type="entry name" value="AfsR-DnrI-RedD_regulator"/>
</dbReference>
<organism evidence="1 2">
    <name type="scientific">Dyadobacter jiangsuensis</name>
    <dbReference type="NCBI Taxonomy" id="1591085"/>
    <lineage>
        <taxon>Bacteria</taxon>
        <taxon>Pseudomonadati</taxon>
        <taxon>Bacteroidota</taxon>
        <taxon>Cytophagia</taxon>
        <taxon>Cytophagales</taxon>
        <taxon>Spirosomataceae</taxon>
        <taxon>Dyadobacter</taxon>
    </lineage>
</organism>
<dbReference type="AlphaFoldDB" id="A0A2P8FMH5"/>
<dbReference type="Pfam" id="PF01344">
    <property type="entry name" value="Kelch_1"/>
    <property type="match status" value="1"/>
</dbReference>
<reference evidence="1 2" key="1">
    <citation type="submission" date="2018-03" db="EMBL/GenBank/DDBJ databases">
        <title>Genomic Encyclopedia of Archaeal and Bacterial Type Strains, Phase II (KMG-II): from individual species to whole genera.</title>
        <authorList>
            <person name="Goeker M."/>
        </authorList>
    </citation>
    <scope>NUCLEOTIDE SEQUENCE [LARGE SCALE GENOMIC DNA]</scope>
    <source>
        <strain evidence="1 2">DSM 29057</strain>
    </source>
</reference>
<dbReference type="Proteomes" id="UP000241964">
    <property type="component" value="Unassembled WGS sequence"/>
</dbReference>
<proteinExistence type="predicted"/>
<dbReference type="OrthoDB" id="1110630at2"/>
<dbReference type="PANTHER" id="PTHR35807:SF1">
    <property type="entry name" value="TRANSCRIPTIONAL REGULATOR REDD"/>
    <property type="match status" value="1"/>
</dbReference>
<dbReference type="GO" id="GO:0003677">
    <property type="term" value="F:DNA binding"/>
    <property type="evidence" value="ECO:0007669"/>
    <property type="project" value="TreeGrafter"/>
</dbReference>
<protein>
    <submittedName>
        <fullName evidence="1">Two-component SAPR family response regulator</fullName>
    </submittedName>
</protein>
<dbReference type="InterPro" id="IPR015915">
    <property type="entry name" value="Kelch-typ_b-propeller"/>
</dbReference>
<evidence type="ECO:0000313" key="1">
    <source>
        <dbReference type="EMBL" id="PSL22918.1"/>
    </source>
</evidence>
<comment type="caution">
    <text evidence="1">The sequence shown here is derived from an EMBL/GenBank/DDBJ whole genome shotgun (WGS) entry which is preliminary data.</text>
</comment>
<accession>A0A2P8FMH5</accession>
<gene>
    <name evidence="1" type="ORF">CLV60_11850</name>
</gene>
<dbReference type="EMBL" id="PYAS01000018">
    <property type="protein sequence ID" value="PSL22918.1"/>
    <property type="molecule type" value="Genomic_DNA"/>
</dbReference>
<dbReference type="GO" id="GO:0006355">
    <property type="term" value="P:regulation of DNA-templated transcription"/>
    <property type="evidence" value="ECO:0007669"/>
    <property type="project" value="TreeGrafter"/>
</dbReference>
<dbReference type="SUPFAM" id="SSF50965">
    <property type="entry name" value="Galactose oxidase, central domain"/>
    <property type="match status" value="1"/>
</dbReference>